<protein>
    <submittedName>
        <fullName evidence="1">Uncharacterized protein</fullName>
    </submittedName>
</protein>
<comment type="caution">
    <text evidence="1">The sequence shown here is derived from an EMBL/GenBank/DDBJ whole genome shotgun (WGS) entry which is preliminary data.</text>
</comment>
<dbReference type="Proteomes" id="UP000825729">
    <property type="component" value="Unassembled WGS sequence"/>
</dbReference>
<name>A0AAV7EMF1_ARIFI</name>
<sequence length="78" mass="8631">MASQARSRVSRCDYLGGLDYRPSATDNPPVRNPYATTFCRSVDAAAALVSLNSWSATGLLKTTHECKQKTDKYDPYLQ</sequence>
<organism evidence="1 2">
    <name type="scientific">Aristolochia fimbriata</name>
    <name type="common">White veined hardy Dutchman's pipe vine</name>
    <dbReference type="NCBI Taxonomy" id="158543"/>
    <lineage>
        <taxon>Eukaryota</taxon>
        <taxon>Viridiplantae</taxon>
        <taxon>Streptophyta</taxon>
        <taxon>Embryophyta</taxon>
        <taxon>Tracheophyta</taxon>
        <taxon>Spermatophyta</taxon>
        <taxon>Magnoliopsida</taxon>
        <taxon>Magnoliidae</taxon>
        <taxon>Piperales</taxon>
        <taxon>Aristolochiaceae</taxon>
        <taxon>Aristolochia</taxon>
    </lineage>
</organism>
<dbReference type="AlphaFoldDB" id="A0AAV7EMF1"/>
<dbReference type="EMBL" id="JAINDJ010000004">
    <property type="protein sequence ID" value="KAG9450023.1"/>
    <property type="molecule type" value="Genomic_DNA"/>
</dbReference>
<reference evidence="1 2" key="1">
    <citation type="submission" date="2021-07" db="EMBL/GenBank/DDBJ databases">
        <title>The Aristolochia fimbriata genome: insights into angiosperm evolution, floral development and chemical biosynthesis.</title>
        <authorList>
            <person name="Jiao Y."/>
        </authorList>
    </citation>
    <scope>NUCLEOTIDE SEQUENCE [LARGE SCALE GENOMIC DNA]</scope>
    <source>
        <strain evidence="1">IBCAS-2021</strain>
        <tissue evidence="1">Leaf</tissue>
    </source>
</reference>
<proteinExistence type="predicted"/>
<evidence type="ECO:0000313" key="1">
    <source>
        <dbReference type="EMBL" id="KAG9450023.1"/>
    </source>
</evidence>
<keyword evidence="2" id="KW-1185">Reference proteome</keyword>
<gene>
    <name evidence="1" type="ORF">H6P81_009988</name>
</gene>
<accession>A0AAV7EMF1</accession>
<evidence type="ECO:0000313" key="2">
    <source>
        <dbReference type="Proteomes" id="UP000825729"/>
    </source>
</evidence>